<dbReference type="GO" id="GO:0016020">
    <property type="term" value="C:membrane"/>
    <property type="evidence" value="ECO:0007669"/>
    <property type="project" value="InterPro"/>
</dbReference>
<dbReference type="EMBL" id="CP022163">
    <property type="protein sequence ID" value="ATB33125.1"/>
    <property type="molecule type" value="Genomic_DNA"/>
</dbReference>
<protein>
    <submittedName>
        <fullName evidence="6">Murein transglycosylase</fullName>
    </submittedName>
</protein>
<feature type="domain" description="Transglycosylase SLT" evidence="5">
    <location>
        <begin position="552"/>
        <end position="661"/>
    </location>
</feature>
<feature type="signal peptide" evidence="4">
    <location>
        <begin position="1"/>
        <end position="23"/>
    </location>
</feature>
<dbReference type="InterPro" id="IPR023346">
    <property type="entry name" value="Lysozyme-like_dom_sf"/>
</dbReference>
<dbReference type="InterPro" id="IPR019734">
    <property type="entry name" value="TPR_rpt"/>
</dbReference>
<evidence type="ECO:0000259" key="5">
    <source>
        <dbReference type="Pfam" id="PF01464"/>
    </source>
</evidence>
<dbReference type="InterPro" id="IPR008939">
    <property type="entry name" value="Lytic_TGlycosylase_superhlx_U"/>
</dbReference>
<dbReference type="GO" id="GO:0008933">
    <property type="term" value="F:peptidoglycan lytic transglycosylase activity"/>
    <property type="evidence" value="ECO:0007669"/>
    <property type="project" value="InterPro"/>
</dbReference>
<dbReference type="InterPro" id="IPR011990">
    <property type="entry name" value="TPR-like_helical_dom_sf"/>
</dbReference>
<evidence type="ECO:0000256" key="3">
    <source>
        <dbReference type="SAM" id="MobiDB-lite"/>
    </source>
</evidence>
<evidence type="ECO:0000256" key="2">
    <source>
        <dbReference type="ARBA" id="ARBA00022729"/>
    </source>
</evidence>
<dbReference type="InterPro" id="IPR008258">
    <property type="entry name" value="Transglycosylase_SLT_dom_1"/>
</dbReference>
<sequence length="718" mass="77516">MRMRRWTGWGLLAVMTSGAGAWAQSAPTLESVRLHRADARTLAQKDFRECEARRCADAGRMALLAGTLALADGDVNEARTLLTGASVAEPLRPYLAYYQGQAHFYAGDAAAAAAAFARALEKAPPGLASRARARRGEALLAAGKAKEAAPLLEAAATAEPSVELLFQRAEARGAVGNAVGQRADLRAVALRFPAHPYADEALAALNALKPPPRLTLPEHLQRARGLLDAGAATRALDELDALTAAKLARTKVDLARVALVRAQALYATGKKKEAQEALAVARKGPPGVAAEAAFVTARRALKEDNATARKLMVALEKDFPQEGPADEAGFFVGWLDLQMGHFEDAVKSFTAFDQRHARSRRRDEALWYRAFAHLRLAQYAQAREVLDTLVSAFPKSSLVPQARYWKARSHALEGAPADVLAPGYATVITGSPNSYYALLATERLRELGQEPPTGFPEAPRPPSGEGVPPELQRVVALTQAGLFRDADEEVRSHTARIRDSEQALAFAGALLRLGEFGSAHAVAARHLWGRAFGARAPDALAAFYPRAFESAVKSEASRYEVSPFLVWAIMRRESAFRPEVASAADARGLMQVIPPTARAIAKKLAEPEPAPAELFSPSLSIRYGSWYLSQLMKRFAHPALAAAAYNAGPDSAIKWVKDKGSLPLDLFVEEIPFRETRGYVKQVLADLYLYQSFYGEKEAAPHRLSLTLPAPATDGVGF</sequence>
<dbReference type="GO" id="GO:0000270">
    <property type="term" value="P:peptidoglycan metabolic process"/>
    <property type="evidence" value="ECO:0007669"/>
    <property type="project" value="InterPro"/>
</dbReference>
<dbReference type="AlphaFoldDB" id="A0A250IN01"/>
<gene>
    <name evidence="6" type="ORF">MEBOL_006614</name>
</gene>
<dbReference type="PANTHER" id="PTHR37423">
    <property type="entry name" value="SOLUBLE LYTIC MUREIN TRANSGLYCOSYLASE-RELATED"/>
    <property type="match status" value="1"/>
</dbReference>
<dbReference type="SUPFAM" id="SSF53955">
    <property type="entry name" value="Lysozyme-like"/>
    <property type="match status" value="1"/>
</dbReference>
<dbReference type="KEGG" id="mbd:MEBOL_006614"/>
<name>A0A250IN01_9BACT</name>
<dbReference type="GO" id="GO:0004553">
    <property type="term" value="F:hydrolase activity, hydrolyzing O-glycosyl compounds"/>
    <property type="evidence" value="ECO:0007669"/>
    <property type="project" value="InterPro"/>
</dbReference>
<organism evidence="6 7">
    <name type="scientific">Melittangium boletus DSM 14713</name>
    <dbReference type="NCBI Taxonomy" id="1294270"/>
    <lineage>
        <taxon>Bacteria</taxon>
        <taxon>Pseudomonadati</taxon>
        <taxon>Myxococcota</taxon>
        <taxon>Myxococcia</taxon>
        <taxon>Myxococcales</taxon>
        <taxon>Cystobacterineae</taxon>
        <taxon>Archangiaceae</taxon>
        <taxon>Melittangium</taxon>
    </lineage>
</organism>
<keyword evidence="7" id="KW-1185">Reference proteome</keyword>
<keyword evidence="2 4" id="KW-0732">Signal</keyword>
<feature type="chain" id="PRO_5012852013" evidence="4">
    <location>
        <begin position="24"/>
        <end position="718"/>
    </location>
</feature>
<dbReference type="InterPro" id="IPR000189">
    <property type="entry name" value="Transglyc_AS"/>
</dbReference>
<dbReference type="CDD" id="cd13401">
    <property type="entry name" value="Slt70-like"/>
    <property type="match status" value="1"/>
</dbReference>
<evidence type="ECO:0000256" key="4">
    <source>
        <dbReference type="SAM" id="SignalP"/>
    </source>
</evidence>
<comment type="similarity">
    <text evidence="1">Belongs to the transglycosylase Slt family.</text>
</comment>
<dbReference type="Gene3D" id="1.25.40.10">
    <property type="entry name" value="Tetratricopeptide repeat domain"/>
    <property type="match status" value="2"/>
</dbReference>
<dbReference type="PROSITE" id="PS00922">
    <property type="entry name" value="TRANSGLYCOSYLASE"/>
    <property type="match status" value="1"/>
</dbReference>
<dbReference type="GO" id="GO:0042597">
    <property type="term" value="C:periplasmic space"/>
    <property type="evidence" value="ECO:0007669"/>
    <property type="project" value="InterPro"/>
</dbReference>
<evidence type="ECO:0000256" key="1">
    <source>
        <dbReference type="ARBA" id="ARBA00007734"/>
    </source>
</evidence>
<dbReference type="PANTHER" id="PTHR37423:SF5">
    <property type="entry name" value="SOLUBLE LYTIC MUREIN TRANSGLYCOSYLASE"/>
    <property type="match status" value="1"/>
</dbReference>
<dbReference type="SUPFAM" id="SSF48435">
    <property type="entry name" value="Bacterial muramidases"/>
    <property type="match status" value="1"/>
</dbReference>
<dbReference type="Pfam" id="PF01464">
    <property type="entry name" value="SLT"/>
    <property type="match status" value="1"/>
</dbReference>
<accession>A0A250IN01</accession>
<evidence type="ECO:0000313" key="6">
    <source>
        <dbReference type="EMBL" id="ATB33125.1"/>
    </source>
</evidence>
<dbReference type="Proteomes" id="UP000217289">
    <property type="component" value="Chromosome"/>
</dbReference>
<feature type="region of interest" description="Disordered" evidence="3">
    <location>
        <begin position="448"/>
        <end position="468"/>
    </location>
</feature>
<proteinExistence type="inferred from homology"/>
<dbReference type="Pfam" id="PF13174">
    <property type="entry name" value="TPR_6"/>
    <property type="match status" value="1"/>
</dbReference>
<evidence type="ECO:0000313" key="7">
    <source>
        <dbReference type="Proteomes" id="UP000217289"/>
    </source>
</evidence>
<dbReference type="Pfam" id="PF13432">
    <property type="entry name" value="TPR_16"/>
    <property type="match status" value="1"/>
</dbReference>
<reference evidence="6 7" key="1">
    <citation type="submission" date="2017-06" db="EMBL/GenBank/DDBJ databases">
        <authorList>
            <person name="Kim H.J."/>
            <person name="Triplett B.A."/>
        </authorList>
    </citation>
    <scope>NUCLEOTIDE SEQUENCE [LARGE SCALE GENOMIC DNA]</scope>
    <source>
        <strain evidence="6 7">DSM 14713</strain>
    </source>
</reference>
<dbReference type="Gene3D" id="1.10.530.10">
    <property type="match status" value="1"/>
</dbReference>